<evidence type="ECO:0008006" key="3">
    <source>
        <dbReference type="Google" id="ProtNLM"/>
    </source>
</evidence>
<dbReference type="EMBL" id="JAHRIP010026381">
    <property type="protein sequence ID" value="MEQ2290004.1"/>
    <property type="molecule type" value="Genomic_DNA"/>
</dbReference>
<gene>
    <name evidence="1" type="ORF">AMECASPLE_038926</name>
</gene>
<evidence type="ECO:0000313" key="1">
    <source>
        <dbReference type="EMBL" id="MEQ2290004.1"/>
    </source>
</evidence>
<keyword evidence="2" id="KW-1185">Reference proteome</keyword>
<organism evidence="1 2">
    <name type="scientific">Ameca splendens</name>
    <dbReference type="NCBI Taxonomy" id="208324"/>
    <lineage>
        <taxon>Eukaryota</taxon>
        <taxon>Metazoa</taxon>
        <taxon>Chordata</taxon>
        <taxon>Craniata</taxon>
        <taxon>Vertebrata</taxon>
        <taxon>Euteleostomi</taxon>
        <taxon>Actinopterygii</taxon>
        <taxon>Neopterygii</taxon>
        <taxon>Teleostei</taxon>
        <taxon>Neoteleostei</taxon>
        <taxon>Acanthomorphata</taxon>
        <taxon>Ovalentaria</taxon>
        <taxon>Atherinomorphae</taxon>
        <taxon>Cyprinodontiformes</taxon>
        <taxon>Goodeidae</taxon>
        <taxon>Ameca</taxon>
    </lineage>
</organism>
<sequence length="121" mass="13889">MVINFTKKVLQDLSFAILFFALLLCIGGTPARKLTTAAMADNTDSSEESNVTLDIFQSLRETKESEKNKVSCHQMAEHKCCKVWMAIYFCQMPEHGVNLHDSYRTNRKQSEHNIRILKVIH</sequence>
<dbReference type="Proteomes" id="UP001469553">
    <property type="component" value="Unassembled WGS sequence"/>
</dbReference>
<reference evidence="1 2" key="1">
    <citation type="submission" date="2021-06" db="EMBL/GenBank/DDBJ databases">
        <authorList>
            <person name="Palmer J.M."/>
        </authorList>
    </citation>
    <scope>NUCLEOTIDE SEQUENCE [LARGE SCALE GENOMIC DNA]</scope>
    <source>
        <strain evidence="1 2">AS_MEX2019</strain>
        <tissue evidence="1">Muscle</tissue>
    </source>
</reference>
<comment type="caution">
    <text evidence="1">The sequence shown here is derived from an EMBL/GenBank/DDBJ whole genome shotgun (WGS) entry which is preliminary data.</text>
</comment>
<protein>
    <recommendedName>
        <fullName evidence="3">Phytosulfokine-beta</fullName>
    </recommendedName>
</protein>
<name>A0ABV0Y885_9TELE</name>
<accession>A0ABV0Y885</accession>
<proteinExistence type="predicted"/>
<evidence type="ECO:0000313" key="2">
    <source>
        <dbReference type="Proteomes" id="UP001469553"/>
    </source>
</evidence>